<evidence type="ECO:0000256" key="1">
    <source>
        <dbReference type="ARBA" id="ARBA00006643"/>
    </source>
</evidence>
<evidence type="ECO:0000259" key="4">
    <source>
        <dbReference type="Pfam" id="PF14432"/>
    </source>
</evidence>
<dbReference type="SUPFAM" id="SSF48452">
    <property type="entry name" value="TPR-like"/>
    <property type="match status" value="2"/>
</dbReference>
<dbReference type="AlphaFoldDB" id="A0A803N205"/>
<dbReference type="Pfam" id="PF14432">
    <property type="entry name" value="DYW_deaminase"/>
    <property type="match status" value="1"/>
</dbReference>
<evidence type="ECO:0000256" key="3">
    <source>
        <dbReference type="PROSITE-ProRule" id="PRU00708"/>
    </source>
</evidence>
<comment type="similarity">
    <text evidence="1">Belongs to the PPR family. PCMP-H subfamily.</text>
</comment>
<evidence type="ECO:0000313" key="5">
    <source>
        <dbReference type="EnsemblPlants" id="AUR62039158-RA:cds"/>
    </source>
</evidence>
<reference evidence="5" key="1">
    <citation type="journal article" date="2017" name="Nature">
        <title>The genome of Chenopodium quinoa.</title>
        <authorList>
            <person name="Jarvis D.E."/>
            <person name="Ho Y.S."/>
            <person name="Lightfoot D.J."/>
            <person name="Schmoeckel S.M."/>
            <person name="Li B."/>
            <person name="Borm T.J.A."/>
            <person name="Ohyanagi H."/>
            <person name="Mineta K."/>
            <person name="Michell C.T."/>
            <person name="Saber N."/>
            <person name="Kharbatia N.M."/>
            <person name="Rupper R.R."/>
            <person name="Sharp A.R."/>
            <person name="Dally N."/>
            <person name="Boughton B.A."/>
            <person name="Woo Y.H."/>
            <person name="Gao G."/>
            <person name="Schijlen E.G.W.M."/>
            <person name="Guo X."/>
            <person name="Momin A.A."/>
            <person name="Negrao S."/>
            <person name="Al-Babili S."/>
            <person name="Gehring C."/>
            <person name="Roessner U."/>
            <person name="Jung C."/>
            <person name="Murphy K."/>
            <person name="Arold S.T."/>
            <person name="Gojobori T."/>
            <person name="van der Linden C.G."/>
            <person name="van Loo E.N."/>
            <person name="Jellen E.N."/>
            <person name="Maughan P.J."/>
            <person name="Tester M."/>
        </authorList>
    </citation>
    <scope>NUCLEOTIDE SEQUENCE [LARGE SCALE GENOMIC DNA]</scope>
    <source>
        <strain evidence="5">cv. PI 614886</strain>
    </source>
</reference>
<dbReference type="GO" id="GO:0048731">
    <property type="term" value="P:system development"/>
    <property type="evidence" value="ECO:0007669"/>
    <property type="project" value="UniProtKB-ARBA"/>
</dbReference>
<feature type="domain" description="DYW" evidence="4">
    <location>
        <begin position="686"/>
        <end position="778"/>
    </location>
</feature>
<sequence>MGGNCCWRRLMQHSCVRAFRKHFSISSLTSTRIVTPPTSKNFNTQNNLQNLNQLQFSEKDIIKWNTQITNYMRRGHFESALELFHSMPSRTVVTWNSMISGYLCNRRFRDAHQMFDKMPMRDLFSWNLMLNGYVLHQNLASARWFFEKMPVRDIVSWNTMLSGYARGGFVDEARELFARMPRKNSISWNGMIAAYVQNGRVNEAALLFESRGGWELVSWNCLMGGYVKANRLVEAREIFDRMPDRDEVSWNTMISAYAQNEQLSEAHSLFMKCPSRDAFTWTAMVSGYIQNGRLDEARRVFDQMPQKGVVSWNSIIAGYVYNNSINVARELFEAMPTRSISSWNTMISGYAQRGDIQEARNLFNMMQERNSISWSAMIAGYAQSSRSEEALLLFAKMHRNGERSNRSVYTCVLSTCADTGVLELGMQMHGQVTKIGYESATYVGNALVAMYCKCGSIHKANCAFKGILEKNTVSWNTMIVGYARHGFGLQALAVFESMTKCGTRADYTTMVAVLSACAHAGLVDRAKQYFYAMYSDYGVVPSPRHYTCMIDLLGRSGNLDEAQNLVRNMPFSPDAATWGALLGAAKVHGNIELAEKAAEKIFEMEPDNSGMYVLLSNLYAVSGRWYDVRQMRLKMRDKGVKKVPGYSWLEVQNKIHTFAAGDTCHPEKDRIYSFLEELESRMKQDGYVSSIKLVLHDVDEEEKEHMLKYHSERLAVAYGILTLTKDKPIRVMKNLRICEDCHTAIKHISKLEGRLIIVRDSNRFHHFKQGECSCGDYW</sequence>
<dbReference type="Gene3D" id="1.25.40.10">
    <property type="entry name" value="Tetratricopeptide repeat domain"/>
    <property type="match status" value="6"/>
</dbReference>
<dbReference type="EnsemblPlants" id="AUR62039158-RA">
    <property type="protein sequence ID" value="AUR62039158-RA:cds"/>
    <property type="gene ID" value="AUR62039158"/>
</dbReference>
<gene>
    <name evidence="5" type="primary">LOC110690273</name>
</gene>
<proteinExistence type="inferred from homology"/>
<dbReference type="NCBIfam" id="TIGR00756">
    <property type="entry name" value="PPR"/>
    <property type="match status" value="10"/>
</dbReference>
<evidence type="ECO:0000256" key="2">
    <source>
        <dbReference type="ARBA" id="ARBA00022737"/>
    </source>
</evidence>
<dbReference type="Pfam" id="PF12854">
    <property type="entry name" value="PPR_1"/>
    <property type="match status" value="1"/>
</dbReference>
<dbReference type="Pfam" id="PF13041">
    <property type="entry name" value="PPR_2"/>
    <property type="match status" value="1"/>
</dbReference>
<dbReference type="RefSeq" id="XP_021722791.1">
    <property type="nucleotide sequence ID" value="XM_021867099.1"/>
</dbReference>
<dbReference type="InterPro" id="IPR032867">
    <property type="entry name" value="DYW_dom"/>
</dbReference>
<feature type="repeat" description="PPR" evidence="3">
    <location>
        <begin position="215"/>
        <end position="249"/>
    </location>
</feature>
<dbReference type="FunFam" id="1.25.40.10:FF:000344">
    <property type="entry name" value="Pentatricopeptide repeat-containing protein"/>
    <property type="match status" value="1"/>
</dbReference>
<keyword evidence="2" id="KW-0677">Repeat</keyword>
<dbReference type="GO" id="GO:0008270">
    <property type="term" value="F:zinc ion binding"/>
    <property type="evidence" value="ECO:0007669"/>
    <property type="project" value="InterPro"/>
</dbReference>
<evidence type="ECO:0000313" key="6">
    <source>
        <dbReference type="Proteomes" id="UP000596660"/>
    </source>
</evidence>
<dbReference type="FunFam" id="1.25.40.10:FF:000125">
    <property type="entry name" value="Pentatricopeptide repeat-containing protein"/>
    <property type="match status" value="2"/>
</dbReference>
<dbReference type="FunFam" id="1.25.40.10:FF:001050">
    <property type="entry name" value="Pentatricopeptide repeat-containing protein At2g33760"/>
    <property type="match status" value="1"/>
</dbReference>
<dbReference type="Pfam" id="PF20431">
    <property type="entry name" value="E_motif"/>
    <property type="match status" value="1"/>
</dbReference>
<feature type="repeat" description="PPR" evidence="3">
    <location>
        <begin position="339"/>
        <end position="373"/>
    </location>
</feature>
<dbReference type="OrthoDB" id="185373at2759"/>
<dbReference type="GO" id="GO:0009451">
    <property type="term" value="P:RNA modification"/>
    <property type="evidence" value="ECO:0007669"/>
    <property type="project" value="InterPro"/>
</dbReference>
<feature type="repeat" description="PPR" evidence="3">
    <location>
        <begin position="153"/>
        <end position="187"/>
    </location>
</feature>
<dbReference type="PANTHER" id="PTHR47926:SF433">
    <property type="entry name" value="PENTATRICOPEPTIDE REPEAT-CONTAINING PROTEIN"/>
    <property type="match status" value="1"/>
</dbReference>
<feature type="repeat" description="PPR" evidence="3">
    <location>
        <begin position="60"/>
        <end position="90"/>
    </location>
</feature>
<feature type="repeat" description="PPR" evidence="3">
    <location>
        <begin position="91"/>
        <end position="125"/>
    </location>
</feature>
<feature type="repeat" description="PPR" evidence="3">
    <location>
        <begin position="277"/>
        <end position="311"/>
    </location>
</feature>
<dbReference type="PROSITE" id="PS51375">
    <property type="entry name" value="PPR"/>
    <property type="match status" value="7"/>
</dbReference>
<dbReference type="Pfam" id="PF01535">
    <property type="entry name" value="PPR"/>
    <property type="match status" value="11"/>
</dbReference>
<dbReference type="InterPro" id="IPR002885">
    <property type="entry name" value="PPR_rpt"/>
</dbReference>
<dbReference type="Proteomes" id="UP000596660">
    <property type="component" value="Unplaced"/>
</dbReference>
<dbReference type="KEGG" id="cqi:110690273"/>
<dbReference type="GO" id="GO:0003723">
    <property type="term" value="F:RNA binding"/>
    <property type="evidence" value="ECO:0007669"/>
    <property type="project" value="InterPro"/>
</dbReference>
<keyword evidence="6" id="KW-1185">Reference proteome</keyword>
<protein>
    <recommendedName>
        <fullName evidence="4">DYW domain-containing protein</fullName>
    </recommendedName>
</protein>
<organism evidence="5 6">
    <name type="scientific">Chenopodium quinoa</name>
    <name type="common">Quinoa</name>
    <dbReference type="NCBI Taxonomy" id="63459"/>
    <lineage>
        <taxon>Eukaryota</taxon>
        <taxon>Viridiplantae</taxon>
        <taxon>Streptophyta</taxon>
        <taxon>Embryophyta</taxon>
        <taxon>Tracheophyta</taxon>
        <taxon>Spermatophyta</taxon>
        <taxon>Magnoliopsida</taxon>
        <taxon>eudicotyledons</taxon>
        <taxon>Gunneridae</taxon>
        <taxon>Pentapetalae</taxon>
        <taxon>Caryophyllales</taxon>
        <taxon>Chenopodiaceae</taxon>
        <taxon>Chenopodioideae</taxon>
        <taxon>Atripliceae</taxon>
        <taxon>Chenopodium</taxon>
    </lineage>
</organism>
<name>A0A803N205_CHEQI</name>
<dbReference type="InterPro" id="IPR011990">
    <property type="entry name" value="TPR-like_helical_dom_sf"/>
</dbReference>
<accession>A0A803N205</accession>
<dbReference type="PANTHER" id="PTHR47926">
    <property type="entry name" value="PENTATRICOPEPTIDE REPEAT-CONTAINING PROTEIN"/>
    <property type="match status" value="1"/>
</dbReference>
<reference evidence="5" key="2">
    <citation type="submission" date="2021-03" db="UniProtKB">
        <authorList>
            <consortium name="EnsemblPlants"/>
        </authorList>
    </citation>
    <scope>IDENTIFICATION</scope>
</reference>
<dbReference type="Gramene" id="AUR62039158-RA">
    <property type="protein sequence ID" value="AUR62039158-RA:cds"/>
    <property type="gene ID" value="AUR62039158"/>
</dbReference>
<dbReference type="OMA" id="FDMMRTT"/>
<feature type="repeat" description="PPR" evidence="3">
    <location>
        <begin position="471"/>
        <end position="505"/>
    </location>
</feature>
<dbReference type="InterPro" id="IPR046960">
    <property type="entry name" value="PPR_At4g14850-like_plant"/>
</dbReference>
<dbReference type="InterPro" id="IPR046848">
    <property type="entry name" value="E_motif"/>
</dbReference>
<dbReference type="GeneID" id="110690273"/>